<evidence type="ECO:0000256" key="3">
    <source>
        <dbReference type="ARBA" id="ARBA00022771"/>
    </source>
</evidence>
<sequence length="505" mass="55971">MALSLLQDAQTRGLAAALAGMKRDEERSLSMSPPMSTNPSSMYSGLHPVAAASALGMLSPQLLAANRTAAALMAARLPMSTLATSLFPHHPALFGAWPQPSPVPPMNGPHSPPASPLSPIMSSKKLSHHTNNNTHSKNNNLLSPTTGEVPNKKPRKINVKKEFMSPHTQSIDIPDVYPTGPISPPSSGSSPNSTHDVPVVSLPKDPSRDKCFTCKICNRSFGYKHVLQNHERTHTGEKPFKCPECQKRFTRDHHLKTHMRLHTGEKPYECSHCDRKFVQVANLRRHLRVHTGERPYSCNMCEARFSDSNQLKSHNMIHDGEKPFECDRCHLKFRRRHHLMHHKCGIQSPPTPALSPAISEMGMSDHKSAASSSFGSEESNDRLKSALSMKHLDDLPLDLSDDRASHNISRSTVDSDKQGSKLGLFRQIPVMEEQLLHCNLPEQTEPEDLSIRSPRSGGSVQSPPSSHHDDPDDLEDLDDAAALYMELQKKERASLLNHIRTPYSC</sequence>
<keyword evidence="1" id="KW-0479">Metal-binding</keyword>
<accession>A0A7R8UZM9</accession>
<organism evidence="8 9">
    <name type="scientific">Hermetia illucens</name>
    <name type="common">Black soldier fly</name>
    <dbReference type="NCBI Taxonomy" id="343691"/>
    <lineage>
        <taxon>Eukaryota</taxon>
        <taxon>Metazoa</taxon>
        <taxon>Ecdysozoa</taxon>
        <taxon>Arthropoda</taxon>
        <taxon>Hexapoda</taxon>
        <taxon>Insecta</taxon>
        <taxon>Pterygota</taxon>
        <taxon>Neoptera</taxon>
        <taxon>Endopterygota</taxon>
        <taxon>Diptera</taxon>
        <taxon>Brachycera</taxon>
        <taxon>Stratiomyomorpha</taxon>
        <taxon>Stratiomyidae</taxon>
        <taxon>Hermetiinae</taxon>
        <taxon>Hermetia</taxon>
    </lineage>
</organism>
<dbReference type="OMA" id="AMYPAMG"/>
<feature type="domain" description="C2H2-type" evidence="7">
    <location>
        <begin position="324"/>
        <end position="352"/>
    </location>
</feature>
<feature type="domain" description="C2H2-type" evidence="7">
    <location>
        <begin position="240"/>
        <end position="267"/>
    </location>
</feature>
<dbReference type="Gene3D" id="3.30.160.60">
    <property type="entry name" value="Classic Zinc Finger"/>
    <property type="match status" value="5"/>
</dbReference>
<feature type="compositionally biased region" description="Low complexity" evidence="6">
    <location>
        <begin position="29"/>
        <end position="40"/>
    </location>
</feature>
<feature type="domain" description="C2H2-type" evidence="7">
    <location>
        <begin position="296"/>
        <end position="323"/>
    </location>
</feature>
<dbReference type="PROSITE" id="PS00028">
    <property type="entry name" value="ZINC_FINGER_C2H2_1"/>
    <property type="match status" value="4"/>
</dbReference>
<reference evidence="8 9" key="1">
    <citation type="submission" date="2020-11" db="EMBL/GenBank/DDBJ databases">
        <authorList>
            <person name="Wallbank WR R."/>
            <person name="Pardo Diaz C."/>
            <person name="Kozak K."/>
            <person name="Martin S."/>
            <person name="Jiggins C."/>
            <person name="Moest M."/>
            <person name="Warren A I."/>
            <person name="Generalovic N T."/>
            <person name="Byers J.R.P. K."/>
            <person name="Montejo-Kovacevich G."/>
            <person name="Yen C E."/>
        </authorList>
    </citation>
    <scope>NUCLEOTIDE SEQUENCE [LARGE SCALE GENOMIC DNA]</scope>
</reference>
<evidence type="ECO:0000256" key="1">
    <source>
        <dbReference type="ARBA" id="ARBA00022723"/>
    </source>
</evidence>
<keyword evidence="3 5" id="KW-0863">Zinc-finger</keyword>
<gene>
    <name evidence="8" type="ORF">HERILL_LOCUS11473</name>
</gene>
<dbReference type="FunFam" id="3.30.160.60:FF:002373">
    <property type="entry name" value="Protein krueppel"/>
    <property type="match status" value="1"/>
</dbReference>
<feature type="compositionally biased region" description="Low complexity" evidence="6">
    <location>
        <begin position="129"/>
        <end position="143"/>
    </location>
</feature>
<dbReference type="PROSITE" id="PS50157">
    <property type="entry name" value="ZINC_FINGER_C2H2_2"/>
    <property type="match status" value="5"/>
</dbReference>
<dbReference type="PANTHER" id="PTHR16515:SF58">
    <property type="entry name" value="ZINC FINGER PROTEIN 22"/>
    <property type="match status" value="1"/>
</dbReference>
<name>A0A7R8UZM9_HERIL</name>
<dbReference type="Pfam" id="PF00096">
    <property type="entry name" value="zf-C2H2"/>
    <property type="match status" value="4"/>
</dbReference>
<dbReference type="SUPFAM" id="SSF57667">
    <property type="entry name" value="beta-beta-alpha zinc fingers"/>
    <property type="match status" value="3"/>
</dbReference>
<feature type="domain" description="C2H2-type" evidence="7">
    <location>
        <begin position="212"/>
        <end position="239"/>
    </location>
</feature>
<dbReference type="FunFam" id="3.30.160.60:FF:000358">
    <property type="entry name" value="zinc finger protein 24"/>
    <property type="match status" value="1"/>
</dbReference>
<feature type="domain" description="C2H2-type" evidence="7">
    <location>
        <begin position="268"/>
        <end position="295"/>
    </location>
</feature>
<evidence type="ECO:0000313" key="8">
    <source>
        <dbReference type="EMBL" id="CAD7088884.1"/>
    </source>
</evidence>
<dbReference type="GO" id="GO:0008270">
    <property type="term" value="F:zinc ion binding"/>
    <property type="evidence" value="ECO:0007669"/>
    <property type="project" value="UniProtKB-KW"/>
</dbReference>
<evidence type="ECO:0000313" key="9">
    <source>
        <dbReference type="Proteomes" id="UP000594454"/>
    </source>
</evidence>
<dbReference type="SMART" id="SM00355">
    <property type="entry name" value="ZnF_C2H2"/>
    <property type="match status" value="4"/>
</dbReference>
<keyword evidence="9" id="KW-1185">Reference proteome</keyword>
<evidence type="ECO:0000256" key="5">
    <source>
        <dbReference type="PROSITE-ProRule" id="PRU00042"/>
    </source>
</evidence>
<dbReference type="AlphaFoldDB" id="A0A7R8UZM9"/>
<feature type="region of interest" description="Disordered" evidence="6">
    <location>
        <begin position="103"/>
        <end position="202"/>
    </location>
</feature>
<feature type="compositionally biased region" description="Low complexity" evidence="6">
    <location>
        <begin position="185"/>
        <end position="194"/>
    </location>
</feature>
<feature type="region of interest" description="Disordered" evidence="6">
    <location>
        <begin position="20"/>
        <end position="40"/>
    </location>
</feature>
<dbReference type="InterPro" id="IPR013087">
    <property type="entry name" value="Znf_C2H2_type"/>
</dbReference>
<dbReference type="InterPro" id="IPR036236">
    <property type="entry name" value="Znf_C2H2_sf"/>
</dbReference>
<feature type="region of interest" description="Disordered" evidence="6">
    <location>
        <begin position="443"/>
        <end position="479"/>
    </location>
</feature>
<protein>
    <recommendedName>
        <fullName evidence="7">C2H2-type domain-containing protein</fullName>
    </recommendedName>
</protein>
<dbReference type="InParanoid" id="A0A7R8UZM9"/>
<feature type="region of interest" description="Disordered" evidence="6">
    <location>
        <begin position="347"/>
        <end position="382"/>
    </location>
</feature>
<dbReference type="OrthoDB" id="654211at2759"/>
<dbReference type="FunFam" id="3.30.160.60:FF:000100">
    <property type="entry name" value="Zinc finger 45-like"/>
    <property type="match status" value="1"/>
</dbReference>
<dbReference type="InterPro" id="IPR050331">
    <property type="entry name" value="Zinc_finger"/>
</dbReference>
<evidence type="ECO:0000256" key="6">
    <source>
        <dbReference type="SAM" id="MobiDB-lite"/>
    </source>
</evidence>
<evidence type="ECO:0000256" key="2">
    <source>
        <dbReference type="ARBA" id="ARBA00022737"/>
    </source>
</evidence>
<evidence type="ECO:0000256" key="4">
    <source>
        <dbReference type="ARBA" id="ARBA00022833"/>
    </source>
</evidence>
<evidence type="ECO:0000259" key="7">
    <source>
        <dbReference type="PROSITE" id="PS50157"/>
    </source>
</evidence>
<proteinExistence type="predicted"/>
<dbReference type="PANTHER" id="PTHR16515">
    <property type="entry name" value="PR DOMAIN ZINC FINGER PROTEIN"/>
    <property type="match status" value="1"/>
</dbReference>
<dbReference type="GO" id="GO:0005634">
    <property type="term" value="C:nucleus"/>
    <property type="evidence" value="ECO:0007669"/>
    <property type="project" value="TreeGrafter"/>
</dbReference>
<keyword evidence="2" id="KW-0677">Repeat</keyword>
<dbReference type="FunCoup" id="A0A7R8UZM9">
    <property type="interactions" value="18"/>
</dbReference>
<dbReference type="GO" id="GO:0010468">
    <property type="term" value="P:regulation of gene expression"/>
    <property type="evidence" value="ECO:0007669"/>
    <property type="project" value="TreeGrafter"/>
</dbReference>
<dbReference type="FunFam" id="3.30.160.60:FF:000831">
    <property type="entry name" value="Zinc finger and BTB domain-containing protein 17"/>
    <property type="match status" value="1"/>
</dbReference>
<dbReference type="Proteomes" id="UP000594454">
    <property type="component" value="Chromosome 4"/>
</dbReference>
<feature type="compositionally biased region" description="Pro residues" evidence="6">
    <location>
        <begin position="103"/>
        <end position="116"/>
    </location>
</feature>
<dbReference type="EMBL" id="LR899012">
    <property type="protein sequence ID" value="CAD7088884.1"/>
    <property type="molecule type" value="Genomic_DNA"/>
</dbReference>
<keyword evidence="4" id="KW-0862">Zinc</keyword>